<organism evidence="2 3">
    <name type="scientific">Streblomastix strix</name>
    <dbReference type="NCBI Taxonomy" id="222440"/>
    <lineage>
        <taxon>Eukaryota</taxon>
        <taxon>Metamonada</taxon>
        <taxon>Preaxostyla</taxon>
        <taxon>Oxymonadida</taxon>
        <taxon>Streblomastigidae</taxon>
        <taxon>Streblomastix</taxon>
    </lineage>
</organism>
<feature type="compositionally biased region" description="Polar residues" evidence="1">
    <location>
        <begin position="1052"/>
        <end position="1064"/>
    </location>
</feature>
<feature type="compositionally biased region" description="Polar residues" evidence="1">
    <location>
        <begin position="834"/>
        <end position="859"/>
    </location>
</feature>
<reference evidence="2 3" key="1">
    <citation type="submission" date="2019-03" db="EMBL/GenBank/DDBJ databases">
        <title>Single cell metagenomics reveals metabolic interactions within the superorganism composed of flagellate Streblomastix strix and complex community of Bacteroidetes bacteria on its surface.</title>
        <authorList>
            <person name="Treitli S.C."/>
            <person name="Kolisko M."/>
            <person name="Husnik F."/>
            <person name="Keeling P."/>
            <person name="Hampl V."/>
        </authorList>
    </citation>
    <scope>NUCLEOTIDE SEQUENCE [LARGE SCALE GENOMIC DNA]</scope>
    <source>
        <strain evidence="2">ST1C</strain>
    </source>
</reference>
<evidence type="ECO:0000313" key="3">
    <source>
        <dbReference type="Proteomes" id="UP000324800"/>
    </source>
</evidence>
<feature type="compositionally biased region" description="Basic and acidic residues" evidence="1">
    <location>
        <begin position="34"/>
        <end position="64"/>
    </location>
</feature>
<sequence length="1174" mass="136981">MKLNKKKKDGQEQQLDPDSSRELNRGNRLLESQKLLEQKREARRRKEIEDNKSDEERLAEKLGQDVELTEEEKEQKEIEAVEQEVIDKYNDERVLREAEHERFWRQVMKNLIEEAECREKNMLEQIEERKKQRDLEEEQLKKKENEEDAATTRKEKEREAEIERREDEDDAQTREQLMQEIERQQLFEDYFSQEQKQTEAFLLLKDFDFFRKPFKPRFRHPKRLMGSLGTMQRQSRASMDKLETLTAKDAKLLQQKPIPVTDDNFNVVVIATSYREGGELLNTKSAKKNDRIEAEIYQQPNLEGMDYEEQMEEKRRWVYNKDRYERQKEQDRLQREREREKECTALSYLTEFLHQKADLLLEYIAKSDKTYQQQPDVSQILKKKSSRNLSPQLDIKRTQTLRRMQSKNMNTTSLKRSKIDELEERLMFDLLDNKLILALRHVTLHQREITEEEVIYREKLRKQLREAANVKKLKIHLGQVVESTFKDQDDNDDYSKHDADEDLLIRKETDEEMLFKRRMETEEKMLKQRIMLKQTEEEKQWQDELPEAMWSTYVNQIRPPLYSPELQNYLRRLKGISANDLQQHLSRLQMLNQEELQQYLFVTRQQSQQQVMHHVEDIMSLNPQQSVQYIQENFIGKSTQKEITLNLTLSPDKNNIGSDTVGSDDLGRSTQSLGTLKQSRATILGPLMKMNIGVLGNTPVEKFMRKANQLGCVNMAWVDLDSSPTVNKSSAQTQQISQGQQSGKMKSVVVEVRRCALLVLDVNEHLGNARRPWVLRDGLELAKVLTTQDFHVLYVINPHSRFQFERCVRWALNITTQSLVVYIAGEATLINTSEQQGSTSGVDQSQISYGPFNSSTPQIDESKSIHDERRISVIGSKNNSRSMNGQQGNVSRRSLHSLSMYNISQSNQEKHFYEQLAKKQHNEKQKVDKIVNSNSWLVIGADGAKERISKQNINRLMSPLNRSELHLTLIGEGPWTGDVFGFANKNDLGLTNQLPILPLTLAMGSSTTSLNQTILVPIRPRKTKKQIQEDNKKEISKMKDLAQQLEIERQRNSPSKELNDSNEMSGTDNNTDSDDDDGQSSSNQEGYKGNGNEIISEQKIKDSKQGQNNEEGQKEIKWVKHKHSLFTYTLVKCLKLNPSMPARELMKRLSESLGEQDAMLSGNSKDGFDHPFIY</sequence>
<comment type="caution">
    <text evidence="2">The sequence shown here is derived from an EMBL/GenBank/DDBJ whole genome shotgun (WGS) entry which is preliminary data.</text>
</comment>
<dbReference type="Proteomes" id="UP000324800">
    <property type="component" value="Unassembled WGS sequence"/>
</dbReference>
<gene>
    <name evidence="2" type="ORF">EZS28_022401</name>
</gene>
<feature type="compositionally biased region" description="Basic and acidic residues" evidence="1">
    <location>
        <begin position="129"/>
        <end position="165"/>
    </location>
</feature>
<feature type="region of interest" description="Disordered" evidence="1">
    <location>
        <begin position="1"/>
        <end position="77"/>
    </location>
</feature>
<feature type="region of interest" description="Disordered" evidence="1">
    <location>
        <begin position="1045"/>
        <end position="1092"/>
    </location>
</feature>
<name>A0A5J4VHP6_9EUKA</name>
<protein>
    <submittedName>
        <fullName evidence="2">Uncharacterized protein</fullName>
    </submittedName>
</protein>
<feature type="region of interest" description="Disordered" evidence="1">
    <location>
        <begin position="834"/>
        <end position="867"/>
    </location>
</feature>
<feature type="region of interest" description="Disordered" evidence="1">
    <location>
        <begin position="129"/>
        <end position="173"/>
    </location>
</feature>
<dbReference type="AlphaFoldDB" id="A0A5J4VHP6"/>
<accession>A0A5J4VHP6</accession>
<proteinExistence type="predicted"/>
<dbReference type="EMBL" id="SNRW01006980">
    <property type="protein sequence ID" value="KAA6382072.1"/>
    <property type="molecule type" value="Genomic_DNA"/>
</dbReference>
<evidence type="ECO:0000313" key="2">
    <source>
        <dbReference type="EMBL" id="KAA6382072.1"/>
    </source>
</evidence>
<evidence type="ECO:0000256" key="1">
    <source>
        <dbReference type="SAM" id="MobiDB-lite"/>
    </source>
</evidence>